<evidence type="ECO:0000256" key="9">
    <source>
        <dbReference type="SAM" id="SignalP"/>
    </source>
</evidence>
<evidence type="ECO:0000256" key="1">
    <source>
        <dbReference type="ARBA" id="ARBA00008721"/>
    </source>
</evidence>
<dbReference type="EMBL" id="JASBRG010000007">
    <property type="protein sequence ID" value="MDI3321605.1"/>
    <property type="molecule type" value="Genomic_DNA"/>
</dbReference>
<dbReference type="PANTHER" id="PTHR47466">
    <property type="match status" value="1"/>
</dbReference>
<dbReference type="InterPro" id="IPR026444">
    <property type="entry name" value="Secre_tail"/>
</dbReference>
<keyword evidence="2" id="KW-0645">Protease</keyword>
<organism evidence="13 14">
    <name type="scientific">Pinibacter soli</name>
    <dbReference type="NCBI Taxonomy" id="3044211"/>
    <lineage>
        <taxon>Bacteria</taxon>
        <taxon>Pseudomonadati</taxon>
        <taxon>Bacteroidota</taxon>
        <taxon>Chitinophagia</taxon>
        <taxon>Chitinophagales</taxon>
        <taxon>Chitinophagaceae</taxon>
        <taxon>Pinibacter</taxon>
    </lineage>
</organism>
<feature type="chain" id="PRO_5047256295" evidence="9">
    <location>
        <begin position="23"/>
        <end position="715"/>
    </location>
</feature>
<evidence type="ECO:0000256" key="5">
    <source>
        <dbReference type="ARBA" id="ARBA00022801"/>
    </source>
</evidence>
<feature type="domain" description="GEVED" evidence="12">
    <location>
        <begin position="441"/>
        <end position="526"/>
    </location>
</feature>
<keyword evidence="5" id="KW-0378">Hydrolase</keyword>
<dbReference type="Gene3D" id="3.40.390.10">
    <property type="entry name" value="Collagenase (Catalytic Domain)"/>
    <property type="match status" value="1"/>
</dbReference>
<keyword evidence="6" id="KW-0862">Zinc</keyword>
<dbReference type="NCBIfam" id="TIGR04183">
    <property type="entry name" value="Por_Secre_tail"/>
    <property type="match status" value="1"/>
</dbReference>
<gene>
    <name evidence="13" type="ORF">QJ048_17545</name>
</gene>
<evidence type="ECO:0000313" key="14">
    <source>
        <dbReference type="Proteomes" id="UP001226434"/>
    </source>
</evidence>
<reference evidence="13 14" key="1">
    <citation type="submission" date="2023-05" db="EMBL/GenBank/DDBJ databases">
        <title>Genome sequence of Pinibacter sp. MAH-24.</title>
        <authorList>
            <person name="Huq M.A."/>
        </authorList>
    </citation>
    <scope>NUCLEOTIDE SEQUENCE [LARGE SCALE GENOMIC DNA]</scope>
    <source>
        <strain evidence="13 14">MAH-24</strain>
    </source>
</reference>
<keyword evidence="3" id="KW-0479">Metal-binding</keyword>
<evidence type="ECO:0000256" key="4">
    <source>
        <dbReference type="ARBA" id="ARBA00022729"/>
    </source>
</evidence>
<keyword evidence="7 13" id="KW-0482">Metalloprotease</keyword>
<sequence>MRGLFLWVVILPALCIPFSRIAAQNTCGFDEVNRKLQKDNSQYKKVNEKFKTQSGSKTLGSVGGGGTPGVIYKIPVVVHVIHNGEAVGVGSNISDAQVISAITYLTKYYRAQLGNSTDAGIEFELAKIDPSCQATTGIDRLDGSSVNGYLQNGITNSAFPGYQNELDVKKLGNWNNANYCNIWVVSEINGNDGGAGTQGFTYLPGAPSGIDGLVIVCTAFGYDPDGTLGFNLKAGTRQNKIVTHEMGHELGLYHSFEGDDANFDGIPDRCPPNVDCTVDGDGVCDTWPHERSRSDCPYVPYGNCSPDNSVVKNYMDYSAEDCQDRFTPGQVAKMRAAILEFRPTLVQSRALNPIIFPGGAVPITGARCTPATNTIGLSGYYAGITNVTINDRCFISGSAKDDNPLSGYLNAASGCLNIISLTKGSTNTFSITVLGEEEEQVRAWIDFNNDGIFDNESEQICIDTRIDIAPNSIVSGTFTVPQQAIENVVVRMRVMDDLSSYSGFPVRDINSACNDPVYGQAEDYPVMITSVLPVQLLSFAAKEKGNDVVVTWTTTREIDNKGFELQRSFDGTNFTAVGFVKATQQNAEQHHYSFTDFNIAQRELYYRLNQIDIDGESTLSNVVVLKRSEVNVQNGFALLGNPVSDNVAFAIKGRAQSVLTATLLDISGRQVAQWKSKQSGGSYQFDIRDKNLQSGMYILVVHTKDQQYVTKILKQ</sequence>
<dbReference type="InterPro" id="IPR013783">
    <property type="entry name" value="Ig-like_fold"/>
</dbReference>
<dbReference type="RefSeq" id="WP_282335710.1">
    <property type="nucleotide sequence ID" value="NZ_JASBRG010000007.1"/>
</dbReference>
<dbReference type="GO" id="GO:0008237">
    <property type="term" value="F:metallopeptidase activity"/>
    <property type="evidence" value="ECO:0007669"/>
    <property type="project" value="UniProtKB-KW"/>
</dbReference>
<accession>A0ABT6RGB6</accession>
<evidence type="ECO:0000256" key="2">
    <source>
        <dbReference type="ARBA" id="ARBA00022670"/>
    </source>
</evidence>
<dbReference type="Pfam" id="PF18962">
    <property type="entry name" value="Por_Secre_tail"/>
    <property type="match status" value="1"/>
</dbReference>
<dbReference type="InterPro" id="IPR045474">
    <property type="entry name" value="GEVED"/>
</dbReference>
<feature type="domain" description="Peptidase M43 pregnancy-associated plasma-A" evidence="10">
    <location>
        <begin position="173"/>
        <end position="338"/>
    </location>
</feature>
<dbReference type="Gene3D" id="2.60.40.10">
    <property type="entry name" value="Immunoglobulins"/>
    <property type="match status" value="1"/>
</dbReference>
<feature type="domain" description="Secretion system C-terminal sorting" evidence="11">
    <location>
        <begin position="641"/>
        <end position="712"/>
    </location>
</feature>
<dbReference type="PANTHER" id="PTHR47466:SF1">
    <property type="entry name" value="METALLOPROTEASE MEP1 (AFU_ORTHOLOGUE AFUA_1G07730)-RELATED"/>
    <property type="match status" value="1"/>
</dbReference>
<dbReference type="Proteomes" id="UP001226434">
    <property type="component" value="Unassembled WGS sequence"/>
</dbReference>
<name>A0ABT6RGB6_9BACT</name>
<evidence type="ECO:0000259" key="11">
    <source>
        <dbReference type="Pfam" id="PF18962"/>
    </source>
</evidence>
<dbReference type="Pfam" id="PF05572">
    <property type="entry name" value="Peptidase_M43"/>
    <property type="match status" value="1"/>
</dbReference>
<evidence type="ECO:0000259" key="10">
    <source>
        <dbReference type="Pfam" id="PF05572"/>
    </source>
</evidence>
<comment type="caution">
    <text evidence="13">The sequence shown here is derived from an EMBL/GenBank/DDBJ whole genome shotgun (WGS) entry which is preliminary data.</text>
</comment>
<feature type="signal peptide" evidence="9">
    <location>
        <begin position="1"/>
        <end position="22"/>
    </location>
</feature>
<keyword evidence="14" id="KW-1185">Reference proteome</keyword>
<dbReference type="Pfam" id="PF20009">
    <property type="entry name" value="GEVED"/>
    <property type="match status" value="1"/>
</dbReference>
<evidence type="ECO:0000259" key="12">
    <source>
        <dbReference type="Pfam" id="PF20009"/>
    </source>
</evidence>
<keyword evidence="4 9" id="KW-0732">Signal</keyword>
<protein>
    <submittedName>
        <fullName evidence="13">Zinc-dependent metalloprotease</fullName>
    </submittedName>
</protein>
<dbReference type="SUPFAM" id="SSF55486">
    <property type="entry name" value="Metalloproteases ('zincins'), catalytic domain"/>
    <property type="match status" value="1"/>
</dbReference>
<evidence type="ECO:0000256" key="8">
    <source>
        <dbReference type="ARBA" id="ARBA00023157"/>
    </source>
</evidence>
<evidence type="ECO:0000256" key="7">
    <source>
        <dbReference type="ARBA" id="ARBA00023049"/>
    </source>
</evidence>
<evidence type="ECO:0000313" key="13">
    <source>
        <dbReference type="EMBL" id="MDI3321605.1"/>
    </source>
</evidence>
<evidence type="ECO:0000256" key="6">
    <source>
        <dbReference type="ARBA" id="ARBA00022833"/>
    </source>
</evidence>
<keyword evidence="8" id="KW-1015">Disulfide bond</keyword>
<proteinExistence type="inferred from homology"/>
<evidence type="ECO:0000256" key="3">
    <source>
        <dbReference type="ARBA" id="ARBA00022723"/>
    </source>
</evidence>
<dbReference type="InterPro" id="IPR024079">
    <property type="entry name" value="MetalloPept_cat_dom_sf"/>
</dbReference>
<comment type="similarity">
    <text evidence="1">Belongs to the peptidase M43B family.</text>
</comment>
<dbReference type="InterPro" id="IPR008754">
    <property type="entry name" value="Peptidase_M43"/>
</dbReference>